<evidence type="ECO:0000313" key="2">
    <source>
        <dbReference type="Proteomes" id="UP000678393"/>
    </source>
</evidence>
<comment type="caution">
    <text evidence="1">The sequence shown here is derived from an EMBL/GenBank/DDBJ whole genome shotgun (WGS) entry which is preliminary data.</text>
</comment>
<organism evidence="1 2">
    <name type="scientific">Candidula unifasciata</name>
    <dbReference type="NCBI Taxonomy" id="100452"/>
    <lineage>
        <taxon>Eukaryota</taxon>
        <taxon>Metazoa</taxon>
        <taxon>Spiralia</taxon>
        <taxon>Lophotrochozoa</taxon>
        <taxon>Mollusca</taxon>
        <taxon>Gastropoda</taxon>
        <taxon>Heterobranchia</taxon>
        <taxon>Euthyneura</taxon>
        <taxon>Panpulmonata</taxon>
        <taxon>Eupulmonata</taxon>
        <taxon>Stylommatophora</taxon>
        <taxon>Helicina</taxon>
        <taxon>Helicoidea</taxon>
        <taxon>Geomitridae</taxon>
        <taxon>Candidula</taxon>
    </lineage>
</organism>
<keyword evidence="2" id="KW-1185">Reference proteome</keyword>
<gene>
    <name evidence="1" type="ORF">CUNI_LOCUS6636</name>
</gene>
<name>A0A8S3YXY6_9EUPU</name>
<protein>
    <submittedName>
        <fullName evidence="1">Uncharacterized protein</fullName>
    </submittedName>
</protein>
<dbReference type="Proteomes" id="UP000678393">
    <property type="component" value="Unassembled WGS sequence"/>
</dbReference>
<dbReference type="OrthoDB" id="9885288at2759"/>
<feature type="non-terminal residue" evidence="1">
    <location>
        <position position="1"/>
    </location>
</feature>
<dbReference type="AlphaFoldDB" id="A0A8S3YXY6"/>
<proteinExistence type="predicted"/>
<reference evidence="1" key="1">
    <citation type="submission" date="2021-04" db="EMBL/GenBank/DDBJ databases">
        <authorList>
            <consortium name="Molecular Ecology Group"/>
        </authorList>
    </citation>
    <scope>NUCLEOTIDE SEQUENCE</scope>
</reference>
<dbReference type="EMBL" id="CAJHNH020001020">
    <property type="protein sequence ID" value="CAG5121078.1"/>
    <property type="molecule type" value="Genomic_DNA"/>
</dbReference>
<sequence>SGLVRMYPFFRCPTCRQQLCLLHAGNPLVTCMPYQVEQIVCSKCDETTCVCEKDQKERHVDPAKHPRQELCAKCKAGIPCTRRY</sequence>
<evidence type="ECO:0000313" key="1">
    <source>
        <dbReference type="EMBL" id="CAG5121078.1"/>
    </source>
</evidence>
<accession>A0A8S3YXY6</accession>